<feature type="transmembrane region" description="Helical" evidence="3">
    <location>
        <begin position="93"/>
        <end position="114"/>
    </location>
</feature>
<evidence type="ECO:0000313" key="6">
    <source>
        <dbReference type="Proteomes" id="UP000033649"/>
    </source>
</evidence>
<dbReference type="AlphaFoldDB" id="A0A0F5FNH9"/>
<dbReference type="FunFam" id="3.30.70.270:FF:000001">
    <property type="entry name" value="Diguanylate cyclase domain protein"/>
    <property type="match status" value="1"/>
</dbReference>
<dbReference type="InterPro" id="IPR000160">
    <property type="entry name" value="GGDEF_dom"/>
</dbReference>
<feature type="domain" description="GGDEF" evidence="4">
    <location>
        <begin position="245"/>
        <end position="377"/>
    </location>
</feature>
<dbReference type="GO" id="GO:0052621">
    <property type="term" value="F:diguanylate cyclase activity"/>
    <property type="evidence" value="ECO:0007669"/>
    <property type="project" value="UniProtKB-EC"/>
</dbReference>
<dbReference type="PANTHER" id="PTHR45138:SF9">
    <property type="entry name" value="DIGUANYLATE CYCLASE DGCM-RELATED"/>
    <property type="match status" value="1"/>
</dbReference>
<dbReference type="InterPro" id="IPR050469">
    <property type="entry name" value="Diguanylate_Cyclase"/>
</dbReference>
<dbReference type="Proteomes" id="UP000033649">
    <property type="component" value="Unassembled WGS sequence"/>
</dbReference>
<keyword evidence="3" id="KW-0812">Transmembrane</keyword>
<dbReference type="PANTHER" id="PTHR45138">
    <property type="entry name" value="REGULATORY COMPONENTS OF SENSORY TRANSDUCTION SYSTEM"/>
    <property type="match status" value="1"/>
</dbReference>
<feature type="transmembrane region" description="Helical" evidence="3">
    <location>
        <begin position="191"/>
        <end position="207"/>
    </location>
</feature>
<organism evidence="5 6">
    <name type="scientific">Devosia chinhatensis</name>
    <dbReference type="NCBI Taxonomy" id="429727"/>
    <lineage>
        <taxon>Bacteria</taxon>
        <taxon>Pseudomonadati</taxon>
        <taxon>Pseudomonadota</taxon>
        <taxon>Alphaproteobacteria</taxon>
        <taxon>Hyphomicrobiales</taxon>
        <taxon>Devosiaceae</taxon>
        <taxon>Devosia</taxon>
    </lineage>
</organism>
<gene>
    <name evidence="5" type="ORF">VE26_10030</name>
</gene>
<sequence length="381" mass="41359">MLDNASLMVGIAFSSASLMAALLIGWLNSRQESYLVHGASGIGLIVLGVGIMAFRSDQYNLLVTLVPYSLLIIAFTLIYSASRLFRTARPRRWPIWMIGGLSLVALHVSFLLGYSGIGTIVLNLSAGIIMLLCAREYWVGRREAPVALSANTFVYGLTALSFLACAAVLLWEQSWVLTAPADNWAEDFNSIMSLVGLTGIGAITLTLHHARAARRHRDEANTDALTGVLNRRALFARFPEIDTVHRVAVIMFDLDHFKQINDRMGHAHGDLVLQEFAQILKAHLRDRDVIARLGGEEFCAILPGLDQEQARHAAERVRLAFAALDMPIGVEGGVATVSAGLSIGGGTETFSSALSRADDALYKAKHAGRNQVQLATLRLVA</sequence>
<feature type="transmembrane region" description="Helical" evidence="3">
    <location>
        <begin position="6"/>
        <end position="27"/>
    </location>
</feature>
<feature type="transmembrane region" description="Helical" evidence="3">
    <location>
        <begin position="34"/>
        <end position="54"/>
    </location>
</feature>
<proteinExistence type="predicted"/>
<dbReference type="NCBIfam" id="TIGR00254">
    <property type="entry name" value="GGDEF"/>
    <property type="match status" value="1"/>
</dbReference>
<evidence type="ECO:0000256" key="2">
    <source>
        <dbReference type="ARBA" id="ARBA00034247"/>
    </source>
</evidence>
<keyword evidence="3" id="KW-1133">Transmembrane helix</keyword>
<dbReference type="STRING" id="429727.VE26_10030"/>
<dbReference type="GO" id="GO:1902201">
    <property type="term" value="P:negative regulation of bacterial-type flagellum-dependent cell motility"/>
    <property type="evidence" value="ECO:0007669"/>
    <property type="project" value="TreeGrafter"/>
</dbReference>
<feature type="transmembrane region" description="Helical" evidence="3">
    <location>
        <begin position="120"/>
        <end position="138"/>
    </location>
</feature>
<dbReference type="SMART" id="SM00267">
    <property type="entry name" value="GGDEF"/>
    <property type="match status" value="1"/>
</dbReference>
<dbReference type="GO" id="GO:0005886">
    <property type="term" value="C:plasma membrane"/>
    <property type="evidence" value="ECO:0007669"/>
    <property type="project" value="TreeGrafter"/>
</dbReference>
<dbReference type="InterPro" id="IPR043128">
    <property type="entry name" value="Rev_trsase/Diguanyl_cyclase"/>
</dbReference>
<feature type="transmembrane region" description="Helical" evidence="3">
    <location>
        <begin position="60"/>
        <end position="81"/>
    </location>
</feature>
<dbReference type="RefSeq" id="WP_046104794.1">
    <property type="nucleotide sequence ID" value="NZ_JZEY01000054.1"/>
</dbReference>
<dbReference type="SUPFAM" id="SSF55073">
    <property type="entry name" value="Nucleotide cyclase"/>
    <property type="match status" value="1"/>
</dbReference>
<dbReference type="Pfam" id="PF00990">
    <property type="entry name" value="GGDEF"/>
    <property type="match status" value="1"/>
</dbReference>
<dbReference type="EC" id="2.7.7.65" evidence="1"/>
<keyword evidence="3" id="KW-0472">Membrane</keyword>
<feature type="transmembrane region" description="Helical" evidence="3">
    <location>
        <begin position="150"/>
        <end position="171"/>
    </location>
</feature>
<evidence type="ECO:0000259" key="4">
    <source>
        <dbReference type="PROSITE" id="PS50887"/>
    </source>
</evidence>
<dbReference type="EMBL" id="JZEY01000054">
    <property type="protein sequence ID" value="KKB10100.1"/>
    <property type="molecule type" value="Genomic_DNA"/>
</dbReference>
<accession>A0A0F5FNH9</accession>
<evidence type="ECO:0000256" key="3">
    <source>
        <dbReference type="SAM" id="Phobius"/>
    </source>
</evidence>
<name>A0A0F5FNH9_9HYPH</name>
<dbReference type="OrthoDB" id="9812260at2"/>
<protein>
    <recommendedName>
        <fullName evidence="1">diguanylate cyclase</fullName>
        <ecNumber evidence="1">2.7.7.65</ecNumber>
    </recommendedName>
</protein>
<dbReference type="GO" id="GO:0043709">
    <property type="term" value="P:cell adhesion involved in single-species biofilm formation"/>
    <property type="evidence" value="ECO:0007669"/>
    <property type="project" value="TreeGrafter"/>
</dbReference>
<comment type="catalytic activity">
    <reaction evidence="2">
        <text>2 GTP = 3',3'-c-di-GMP + 2 diphosphate</text>
        <dbReference type="Rhea" id="RHEA:24898"/>
        <dbReference type="ChEBI" id="CHEBI:33019"/>
        <dbReference type="ChEBI" id="CHEBI:37565"/>
        <dbReference type="ChEBI" id="CHEBI:58805"/>
        <dbReference type="EC" id="2.7.7.65"/>
    </reaction>
</comment>
<keyword evidence="6" id="KW-1185">Reference proteome</keyword>
<comment type="caution">
    <text evidence="5">The sequence shown here is derived from an EMBL/GenBank/DDBJ whole genome shotgun (WGS) entry which is preliminary data.</text>
</comment>
<dbReference type="CDD" id="cd01949">
    <property type="entry name" value="GGDEF"/>
    <property type="match status" value="1"/>
</dbReference>
<dbReference type="Gene3D" id="3.30.70.270">
    <property type="match status" value="1"/>
</dbReference>
<dbReference type="PATRIC" id="fig|429727.3.peg.2063"/>
<dbReference type="PROSITE" id="PS50887">
    <property type="entry name" value="GGDEF"/>
    <property type="match status" value="1"/>
</dbReference>
<reference evidence="5 6" key="1">
    <citation type="submission" date="2015-03" db="EMBL/GenBank/DDBJ databases">
        <authorList>
            <person name="Hassan Y."/>
            <person name="Lepp D."/>
            <person name="Li X.-Z."/>
            <person name="Zhou T."/>
        </authorList>
    </citation>
    <scope>NUCLEOTIDE SEQUENCE [LARGE SCALE GENOMIC DNA]</scope>
    <source>
        <strain evidence="5 6">IPL18</strain>
    </source>
</reference>
<dbReference type="InterPro" id="IPR029787">
    <property type="entry name" value="Nucleotide_cyclase"/>
</dbReference>
<evidence type="ECO:0000313" key="5">
    <source>
        <dbReference type="EMBL" id="KKB10100.1"/>
    </source>
</evidence>
<evidence type="ECO:0000256" key="1">
    <source>
        <dbReference type="ARBA" id="ARBA00012528"/>
    </source>
</evidence>